<keyword evidence="3" id="KW-1185">Reference proteome</keyword>
<evidence type="ECO:0000256" key="1">
    <source>
        <dbReference type="SAM" id="SignalP"/>
    </source>
</evidence>
<dbReference type="HOGENOM" id="CLU_518062_0_0_1"/>
<dbReference type="AlphaFoldDB" id="V4B8B8"/>
<accession>V4B8B8</accession>
<evidence type="ECO:0000313" key="3">
    <source>
        <dbReference type="Proteomes" id="UP000030746"/>
    </source>
</evidence>
<keyword evidence="1" id="KW-0732">Signal</keyword>
<dbReference type="EMBL" id="KB203357">
    <property type="protein sequence ID" value="ESO84959.1"/>
    <property type="molecule type" value="Genomic_DNA"/>
</dbReference>
<reference evidence="2 3" key="1">
    <citation type="journal article" date="2013" name="Nature">
        <title>Insights into bilaterian evolution from three spiralian genomes.</title>
        <authorList>
            <person name="Simakov O."/>
            <person name="Marletaz F."/>
            <person name="Cho S.J."/>
            <person name="Edsinger-Gonzales E."/>
            <person name="Havlak P."/>
            <person name="Hellsten U."/>
            <person name="Kuo D.H."/>
            <person name="Larsson T."/>
            <person name="Lv J."/>
            <person name="Arendt D."/>
            <person name="Savage R."/>
            <person name="Osoegawa K."/>
            <person name="de Jong P."/>
            <person name="Grimwood J."/>
            <person name="Chapman J.A."/>
            <person name="Shapiro H."/>
            <person name="Aerts A."/>
            <person name="Otillar R.P."/>
            <person name="Terry A.Y."/>
            <person name="Boore J.L."/>
            <person name="Grigoriev I.V."/>
            <person name="Lindberg D.R."/>
            <person name="Seaver E.C."/>
            <person name="Weisblat D.A."/>
            <person name="Putnam N.H."/>
            <person name="Rokhsar D.S."/>
        </authorList>
    </citation>
    <scope>NUCLEOTIDE SEQUENCE [LARGE SCALE GENOMIC DNA]</scope>
</reference>
<dbReference type="KEGG" id="lgi:LOTGIDRAFT_168216"/>
<dbReference type="RefSeq" id="XP_009064346.1">
    <property type="nucleotide sequence ID" value="XM_009066098.1"/>
</dbReference>
<dbReference type="Proteomes" id="UP000030746">
    <property type="component" value="Unassembled WGS sequence"/>
</dbReference>
<sequence length="526" mass="57993">MEKYLILLALFSPIGAHICLISPQQRGPINISLSGSHTCFKHGFPCGGDAPATPKYVLNAGQPAFIKWQQNYNHYEPGFPGYMDISIGPINSKSPDDWTTLGVVEDKYVFSQDYQRNYTAIVNVPNKACSHCVIRVRYNAHKPGETTFYQCSDVIITSSKKVISSPASFPLTDRKDRALKRALYLTHTPSSPKASSGGIFGQAFDPFNTSRVTYAKIDPVTGEKLNVQNWNFGLADKRGRAADDVKYITLEVMTVDASRGSVVSMFHGTGSRDGIPGQLLEVGITNGTILNTVTLNPAPTSAINSIAYQSPGMYITFSIEESSQKPGNYYFVVGNLDISGNWKERTRTPTTENLFVNFQWMEYDSKNNIVYVLLGNENAADTLDARIYTFSVTSSKALFMGYKSLDVSKYTFMSMHYHSAKGQLLAISPGLFSTKYPAYSLLKIDVNTGSVQELSKITPPGIFEKYYGGSIINAIDQQSGILTQAFRVADSEADVVASIDLNKLTVTFSQMTNLRHIHNLVYAPNV</sequence>
<dbReference type="PANTHER" id="PTHR37916:SF2">
    <property type="entry name" value="CHITIN-BINDING TYPE-4 DOMAIN-CONTAINING PROTEIN"/>
    <property type="match status" value="1"/>
</dbReference>
<proteinExistence type="predicted"/>
<evidence type="ECO:0000313" key="2">
    <source>
        <dbReference type="EMBL" id="ESO84959.1"/>
    </source>
</evidence>
<name>V4B8B8_LOTGI</name>
<dbReference type="CTD" id="20240803"/>
<protein>
    <submittedName>
        <fullName evidence="2">Uncharacterized protein</fullName>
    </submittedName>
</protein>
<dbReference type="PANTHER" id="PTHR37916">
    <property type="entry name" value="CHITIN-BINDING TYPE-4 DOMAIN-CONTAINING PROTEIN"/>
    <property type="match status" value="1"/>
</dbReference>
<organism evidence="2 3">
    <name type="scientific">Lottia gigantea</name>
    <name type="common">Giant owl limpet</name>
    <dbReference type="NCBI Taxonomy" id="225164"/>
    <lineage>
        <taxon>Eukaryota</taxon>
        <taxon>Metazoa</taxon>
        <taxon>Spiralia</taxon>
        <taxon>Lophotrochozoa</taxon>
        <taxon>Mollusca</taxon>
        <taxon>Gastropoda</taxon>
        <taxon>Patellogastropoda</taxon>
        <taxon>Lottioidea</taxon>
        <taxon>Lottiidae</taxon>
        <taxon>Lottia</taxon>
    </lineage>
</organism>
<dbReference type="GeneID" id="20240803"/>
<feature type="signal peptide" evidence="1">
    <location>
        <begin position="1"/>
        <end position="16"/>
    </location>
</feature>
<gene>
    <name evidence="2" type="ORF">LOTGIDRAFT_168216</name>
</gene>
<dbReference type="OMA" id="KILWIDM"/>
<feature type="chain" id="PRO_5004717579" evidence="1">
    <location>
        <begin position="17"/>
        <end position="526"/>
    </location>
</feature>
<dbReference type="OrthoDB" id="10254111at2759"/>